<evidence type="ECO:0000256" key="6">
    <source>
        <dbReference type="ARBA" id="ARBA00023136"/>
    </source>
</evidence>
<feature type="transmembrane region" description="Helical" evidence="7">
    <location>
        <begin position="175"/>
        <end position="194"/>
    </location>
</feature>
<comment type="similarity">
    <text evidence="2">Belongs to the FliR/MopE/SpaR family.</text>
</comment>
<sequence length="243" mass="24235">MSLDLDLLWPALAAFVRIGAMMALMPGFGGGRVPMRIALGLALLLTLAVMPSAGPVEPPASGTDLVSLVVPEAIAGLMLGTLVRAMLFALQIAGAAIAQSIGIAHIFGGVAEGGEAPVGSLVTLAGLTAFYVSGLHIAAIAALADSYRYLPAGTLAPAGDSAWAVVEAGAQALTLGLRIAAPLLVAGFLYNLALGAMNRAMPQLMVVFVGAPALALGGLALLLVALPVGLRAWLDAAPGFLPG</sequence>
<evidence type="ECO:0000256" key="5">
    <source>
        <dbReference type="ARBA" id="ARBA00022989"/>
    </source>
</evidence>
<comment type="caution">
    <text evidence="8">The sequence shown here is derived from an EMBL/GenBank/DDBJ whole genome shotgun (WGS) entry which is preliminary data.</text>
</comment>
<proteinExistence type="inferred from homology"/>
<protein>
    <submittedName>
        <fullName evidence="8">Flagellar biosynthetic protein FliR</fullName>
    </submittedName>
</protein>
<name>A0A9J6PG85_9PROT</name>
<gene>
    <name evidence="8" type="ORF">NJQ99_10360</name>
</gene>
<dbReference type="Proteomes" id="UP001055804">
    <property type="component" value="Unassembled WGS sequence"/>
</dbReference>
<dbReference type="InterPro" id="IPR002010">
    <property type="entry name" value="T3SS_IM_R"/>
</dbReference>
<dbReference type="GO" id="GO:0006605">
    <property type="term" value="P:protein targeting"/>
    <property type="evidence" value="ECO:0007669"/>
    <property type="project" value="InterPro"/>
</dbReference>
<evidence type="ECO:0000256" key="3">
    <source>
        <dbReference type="ARBA" id="ARBA00022475"/>
    </source>
</evidence>
<keyword evidence="8" id="KW-0966">Cell projection</keyword>
<keyword evidence="6 7" id="KW-0472">Membrane</keyword>
<dbReference type="PANTHER" id="PTHR30065:SF8">
    <property type="entry name" value="FLAGELLAR BIOSYNTHETIC PROTEIN FLIR"/>
    <property type="match status" value="1"/>
</dbReference>
<organism evidence="8 9">
    <name type="scientific">Futiania mangrovi</name>
    <dbReference type="NCBI Taxonomy" id="2959716"/>
    <lineage>
        <taxon>Bacteria</taxon>
        <taxon>Pseudomonadati</taxon>
        <taxon>Pseudomonadota</taxon>
        <taxon>Alphaproteobacteria</taxon>
        <taxon>Futianiales</taxon>
        <taxon>Futianiaceae</taxon>
        <taxon>Futiania</taxon>
    </lineage>
</organism>
<feature type="transmembrane region" description="Helical" evidence="7">
    <location>
        <begin position="37"/>
        <end position="54"/>
    </location>
</feature>
<evidence type="ECO:0000256" key="7">
    <source>
        <dbReference type="SAM" id="Phobius"/>
    </source>
</evidence>
<evidence type="ECO:0000313" key="8">
    <source>
        <dbReference type="EMBL" id="MCP1336811.1"/>
    </source>
</evidence>
<keyword evidence="8" id="KW-0969">Cilium</keyword>
<dbReference type="Pfam" id="PF01311">
    <property type="entry name" value="Bac_export_1"/>
    <property type="match status" value="1"/>
</dbReference>
<dbReference type="EMBL" id="JAMZFT010000002">
    <property type="protein sequence ID" value="MCP1336811.1"/>
    <property type="molecule type" value="Genomic_DNA"/>
</dbReference>
<dbReference type="PRINTS" id="PR00953">
    <property type="entry name" value="TYPE3IMRPROT"/>
</dbReference>
<reference evidence="8" key="1">
    <citation type="submission" date="2022-06" db="EMBL/GenBank/DDBJ databases">
        <title>Isolation and Genomics of Futiania mangrovii gen. nov., sp. nov., a Rare and Metabolically-versatile member in the Class Alphaproteobacteria.</title>
        <authorList>
            <person name="Liu L."/>
            <person name="Huang W.-C."/>
            <person name="Pan J."/>
            <person name="Li J."/>
            <person name="Huang Y."/>
            <person name="Du H."/>
            <person name="Liu Y."/>
            <person name="Li M."/>
        </authorList>
    </citation>
    <scope>NUCLEOTIDE SEQUENCE</scope>
    <source>
        <strain evidence="8">FT118</strain>
    </source>
</reference>
<feature type="transmembrane region" description="Helical" evidence="7">
    <location>
        <begin position="118"/>
        <end position="144"/>
    </location>
</feature>
<feature type="transmembrane region" description="Helical" evidence="7">
    <location>
        <begin position="206"/>
        <end position="234"/>
    </location>
</feature>
<accession>A0A9J6PG85</accession>
<dbReference type="GO" id="GO:0005886">
    <property type="term" value="C:plasma membrane"/>
    <property type="evidence" value="ECO:0007669"/>
    <property type="project" value="UniProtKB-SubCell"/>
</dbReference>
<evidence type="ECO:0000256" key="1">
    <source>
        <dbReference type="ARBA" id="ARBA00004651"/>
    </source>
</evidence>
<dbReference type="PANTHER" id="PTHR30065">
    <property type="entry name" value="FLAGELLAR BIOSYNTHETIC PROTEIN FLIR"/>
    <property type="match status" value="1"/>
</dbReference>
<keyword evidence="4 7" id="KW-0812">Transmembrane</keyword>
<keyword evidence="9" id="KW-1185">Reference proteome</keyword>
<feature type="transmembrane region" description="Helical" evidence="7">
    <location>
        <begin position="7"/>
        <end position="25"/>
    </location>
</feature>
<evidence type="ECO:0000256" key="2">
    <source>
        <dbReference type="ARBA" id="ARBA00009772"/>
    </source>
</evidence>
<dbReference type="RefSeq" id="WP_269332757.1">
    <property type="nucleotide sequence ID" value="NZ_JAMZFT010000002.1"/>
</dbReference>
<keyword evidence="3" id="KW-1003">Cell membrane</keyword>
<keyword evidence="5 7" id="KW-1133">Transmembrane helix</keyword>
<keyword evidence="8" id="KW-0282">Flagellum</keyword>
<evidence type="ECO:0000256" key="4">
    <source>
        <dbReference type="ARBA" id="ARBA00022692"/>
    </source>
</evidence>
<comment type="subcellular location">
    <subcellularLocation>
        <location evidence="1">Cell membrane</location>
        <topology evidence="1">Multi-pass membrane protein</topology>
    </subcellularLocation>
</comment>
<evidence type="ECO:0000313" key="9">
    <source>
        <dbReference type="Proteomes" id="UP001055804"/>
    </source>
</evidence>
<dbReference type="AlphaFoldDB" id="A0A9J6PG85"/>